<dbReference type="SUPFAM" id="SSF82861">
    <property type="entry name" value="Mechanosensitive channel protein MscS (YggB), transmembrane region"/>
    <property type="match status" value="1"/>
</dbReference>
<feature type="domain" description="Mechanosensitive ion channel transmembrane helices 2/3" evidence="10">
    <location>
        <begin position="9"/>
        <end position="49"/>
    </location>
</feature>
<evidence type="ECO:0000256" key="4">
    <source>
        <dbReference type="ARBA" id="ARBA00022692"/>
    </source>
</evidence>
<accession>A0A0F8Z5R2</accession>
<dbReference type="InterPro" id="IPR023408">
    <property type="entry name" value="MscS_beta-dom_sf"/>
</dbReference>
<dbReference type="Gene3D" id="1.10.287.1260">
    <property type="match status" value="1"/>
</dbReference>
<dbReference type="InterPro" id="IPR011014">
    <property type="entry name" value="MscS_channel_TM-2"/>
</dbReference>
<organism evidence="11">
    <name type="scientific">marine sediment metagenome</name>
    <dbReference type="NCBI Taxonomy" id="412755"/>
    <lineage>
        <taxon>unclassified sequences</taxon>
        <taxon>metagenomes</taxon>
        <taxon>ecological metagenomes</taxon>
    </lineage>
</organism>
<dbReference type="InterPro" id="IPR006685">
    <property type="entry name" value="MscS_channel_2nd"/>
</dbReference>
<evidence type="ECO:0000256" key="6">
    <source>
        <dbReference type="ARBA" id="ARBA00023136"/>
    </source>
</evidence>
<keyword evidence="3" id="KW-1003">Cell membrane</keyword>
<keyword evidence="6 7" id="KW-0472">Membrane</keyword>
<dbReference type="PANTHER" id="PTHR43634">
    <property type="entry name" value="OW CONDUCTANCE MECHANOSENSITIVE CHANNEL"/>
    <property type="match status" value="1"/>
</dbReference>
<evidence type="ECO:0008006" key="12">
    <source>
        <dbReference type="Google" id="ProtNLM"/>
    </source>
</evidence>
<dbReference type="AlphaFoldDB" id="A0A0F8Z5R2"/>
<feature type="domain" description="Mechanosensitive ion channel MscS C-terminal" evidence="9">
    <location>
        <begin position="125"/>
        <end position="210"/>
    </location>
</feature>
<feature type="domain" description="Mechanosensitive ion channel MscS" evidence="8">
    <location>
        <begin position="50"/>
        <end position="119"/>
    </location>
</feature>
<dbReference type="EMBL" id="LAZR01062325">
    <property type="protein sequence ID" value="KKK61759.1"/>
    <property type="molecule type" value="Genomic_DNA"/>
</dbReference>
<comment type="similarity">
    <text evidence="2">Belongs to the MscS (TC 1.A.23) family.</text>
</comment>
<name>A0A0F8Z5R2_9ZZZZ</name>
<keyword evidence="4 7" id="KW-0812">Transmembrane</keyword>
<evidence type="ECO:0000313" key="11">
    <source>
        <dbReference type="EMBL" id="KKK61759.1"/>
    </source>
</evidence>
<dbReference type="InterPro" id="IPR049278">
    <property type="entry name" value="MS_channel_C"/>
</dbReference>
<feature type="non-terminal residue" evidence="11">
    <location>
        <position position="1"/>
    </location>
</feature>
<comment type="caution">
    <text evidence="11">The sequence shown here is derived from an EMBL/GenBank/DDBJ whole genome shotgun (WGS) entry which is preliminary data.</text>
</comment>
<dbReference type="InterPro" id="IPR011066">
    <property type="entry name" value="MscS_channel_C_sf"/>
</dbReference>
<evidence type="ECO:0000256" key="3">
    <source>
        <dbReference type="ARBA" id="ARBA00022475"/>
    </source>
</evidence>
<feature type="transmembrane region" description="Helical" evidence="7">
    <location>
        <begin position="12"/>
        <end position="39"/>
    </location>
</feature>
<reference evidence="11" key="1">
    <citation type="journal article" date="2015" name="Nature">
        <title>Complex archaea that bridge the gap between prokaryotes and eukaryotes.</title>
        <authorList>
            <person name="Spang A."/>
            <person name="Saw J.H."/>
            <person name="Jorgensen S.L."/>
            <person name="Zaremba-Niedzwiedzka K."/>
            <person name="Martijn J."/>
            <person name="Lind A.E."/>
            <person name="van Eijk R."/>
            <person name="Schleper C."/>
            <person name="Guy L."/>
            <person name="Ettema T.J."/>
        </authorList>
    </citation>
    <scope>NUCLEOTIDE SEQUENCE</scope>
</reference>
<dbReference type="SUPFAM" id="SSF50182">
    <property type="entry name" value="Sm-like ribonucleoproteins"/>
    <property type="match status" value="1"/>
</dbReference>
<protein>
    <recommendedName>
        <fullName evidence="12">Mechanosensitive ion channel protein MscS</fullName>
    </recommendedName>
</protein>
<evidence type="ECO:0000259" key="8">
    <source>
        <dbReference type="Pfam" id="PF00924"/>
    </source>
</evidence>
<dbReference type="Gene3D" id="3.30.70.100">
    <property type="match status" value="1"/>
</dbReference>
<dbReference type="GO" id="GO:0005886">
    <property type="term" value="C:plasma membrane"/>
    <property type="evidence" value="ECO:0007669"/>
    <property type="project" value="UniProtKB-SubCell"/>
</dbReference>
<dbReference type="Gene3D" id="2.30.30.60">
    <property type="match status" value="1"/>
</dbReference>
<evidence type="ECO:0000256" key="5">
    <source>
        <dbReference type="ARBA" id="ARBA00022989"/>
    </source>
</evidence>
<keyword evidence="5 7" id="KW-1133">Transmembrane helix</keyword>
<gene>
    <name evidence="11" type="ORF">LCGC14_3011130</name>
</gene>
<dbReference type="PANTHER" id="PTHR43634:SF2">
    <property type="entry name" value="LOW CONDUCTANCE MECHANOSENSITIVE CHANNEL YNAI"/>
    <property type="match status" value="1"/>
</dbReference>
<dbReference type="InterPro" id="IPR006686">
    <property type="entry name" value="MscS_channel_CS"/>
</dbReference>
<dbReference type="Pfam" id="PF21082">
    <property type="entry name" value="MS_channel_3rd"/>
    <property type="match status" value="1"/>
</dbReference>
<evidence type="ECO:0000256" key="1">
    <source>
        <dbReference type="ARBA" id="ARBA00004651"/>
    </source>
</evidence>
<dbReference type="GO" id="GO:0055085">
    <property type="term" value="P:transmembrane transport"/>
    <property type="evidence" value="ECO:0007669"/>
    <property type="project" value="InterPro"/>
</dbReference>
<dbReference type="InterPro" id="IPR045042">
    <property type="entry name" value="YnaI-like"/>
</dbReference>
<comment type="subcellular location">
    <subcellularLocation>
        <location evidence="1">Cell membrane</location>
        <topology evidence="1">Multi-pass membrane protein</topology>
    </subcellularLocation>
</comment>
<dbReference type="PROSITE" id="PS01246">
    <property type="entry name" value="UPF0003"/>
    <property type="match status" value="1"/>
</dbReference>
<evidence type="ECO:0000259" key="10">
    <source>
        <dbReference type="Pfam" id="PF21088"/>
    </source>
</evidence>
<sequence>TSIRAIAQLLRLGTVIIAILILLQTFGIPISGIVAFGGASGLVVGFASKDLFTNFFGGLMLFLDRPFVIGDWIRSPDREIEGTVEYIGWRLTRIRTFDKRPLFIPNGIFTSIAVENPTRMQNRRIKTNIGVRYEDSFKISDILKDVEEMLKNHPDIDTSKTLFVHLTTFAPSALEFLVYTYTKTTKWVPFQRIQQDVFLKIIDIIKKHKAQLAYPALNVHFDENSPALKK</sequence>
<dbReference type="Pfam" id="PF21088">
    <property type="entry name" value="MS_channel_1st"/>
    <property type="match status" value="1"/>
</dbReference>
<evidence type="ECO:0000256" key="7">
    <source>
        <dbReference type="SAM" id="Phobius"/>
    </source>
</evidence>
<evidence type="ECO:0000256" key="2">
    <source>
        <dbReference type="ARBA" id="ARBA00008017"/>
    </source>
</evidence>
<dbReference type="Pfam" id="PF00924">
    <property type="entry name" value="MS_channel_2nd"/>
    <property type="match status" value="1"/>
</dbReference>
<dbReference type="InterPro" id="IPR049142">
    <property type="entry name" value="MS_channel_1st"/>
</dbReference>
<dbReference type="InterPro" id="IPR010920">
    <property type="entry name" value="LSM_dom_sf"/>
</dbReference>
<evidence type="ECO:0000259" key="9">
    <source>
        <dbReference type="Pfam" id="PF21082"/>
    </source>
</evidence>
<proteinExistence type="inferred from homology"/>
<dbReference type="SUPFAM" id="SSF82689">
    <property type="entry name" value="Mechanosensitive channel protein MscS (YggB), C-terminal domain"/>
    <property type="match status" value="1"/>
</dbReference>